<dbReference type="CDD" id="cd23818">
    <property type="entry name" value="RWD_RNF25"/>
    <property type="match status" value="1"/>
</dbReference>
<dbReference type="GO" id="GO:0061630">
    <property type="term" value="F:ubiquitin protein ligase activity"/>
    <property type="evidence" value="ECO:0007669"/>
    <property type="project" value="InterPro"/>
</dbReference>
<feature type="compositionally biased region" description="Low complexity" evidence="1">
    <location>
        <begin position="197"/>
        <end position="216"/>
    </location>
</feature>
<dbReference type="PROSITE" id="PS50908">
    <property type="entry name" value="RWD"/>
    <property type="match status" value="1"/>
</dbReference>
<name>A0A250X4C6_9CHLO</name>
<proteinExistence type="predicted"/>
<dbReference type="PANTHER" id="PTHR13198">
    <property type="entry name" value="RING FINGER PROTEIN 25"/>
    <property type="match status" value="1"/>
</dbReference>
<evidence type="ECO:0000313" key="4">
    <source>
        <dbReference type="EMBL" id="GAX77937.1"/>
    </source>
</evidence>
<dbReference type="GO" id="GO:0016567">
    <property type="term" value="P:protein ubiquitination"/>
    <property type="evidence" value="ECO:0007669"/>
    <property type="project" value="TreeGrafter"/>
</dbReference>
<protein>
    <recommendedName>
        <fullName evidence="3">RWD domain-containing protein</fullName>
    </recommendedName>
</protein>
<dbReference type="OrthoDB" id="432311at2759"/>
<dbReference type="STRING" id="1157962.A0A250X4C6"/>
<feature type="domain" description="RWD" evidence="3">
    <location>
        <begin position="908"/>
        <end position="1020"/>
    </location>
</feature>
<gene>
    <name evidence="4" type="ORF">CEUSTIGMA_g5379.t1</name>
</gene>
<feature type="compositionally biased region" description="Basic and acidic residues" evidence="1">
    <location>
        <begin position="547"/>
        <end position="574"/>
    </location>
</feature>
<feature type="region of interest" description="Disordered" evidence="1">
    <location>
        <begin position="1287"/>
        <end position="1332"/>
    </location>
</feature>
<feature type="region of interest" description="Disordered" evidence="1">
    <location>
        <begin position="434"/>
        <end position="458"/>
    </location>
</feature>
<organism evidence="4 5">
    <name type="scientific">Chlamydomonas eustigma</name>
    <dbReference type="NCBI Taxonomy" id="1157962"/>
    <lineage>
        <taxon>Eukaryota</taxon>
        <taxon>Viridiplantae</taxon>
        <taxon>Chlorophyta</taxon>
        <taxon>core chlorophytes</taxon>
        <taxon>Chlorophyceae</taxon>
        <taxon>CS clade</taxon>
        <taxon>Chlamydomonadales</taxon>
        <taxon>Chlamydomonadaceae</taxon>
        <taxon>Chlamydomonas</taxon>
    </lineage>
</organism>
<dbReference type="EMBL" id="BEGY01000028">
    <property type="protein sequence ID" value="GAX77937.1"/>
    <property type="molecule type" value="Genomic_DNA"/>
</dbReference>
<dbReference type="PANTHER" id="PTHR13198:SF4">
    <property type="entry name" value="E3 UBIQUITIN-PROTEIN LIGASE RNF25"/>
    <property type="match status" value="1"/>
</dbReference>
<dbReference type="GO" id="GO:0005634">
    <property type="term" value="C:nucleus"/>
    <property type="evidence" value="ECO:0007669"/>
    <property type="project" value="TreeGrafter"/>
</dbReference>
<keyword evidence="5" id="KW-1185">Reference proteome</keyword>
<accession>A0A250X4C6</accession>
<dbReference type="SUPFAM" id="SSF54495">
    <property type="entry name" value="UBC-like"/>
    <property type="match status" value="1"/>
</dbReference>
<dbReference type="InterPro" id="IPR006575">
    <property type="entry name" value="RWD_dom"/>
</dbReference>
<sequence>MSILLLTSHIFLVEAEADFSAVPNQANQAPTPPECHDLRNIAVLSSSKRSSMAICLMQTAGFEGTGGDMPLGSAGSLTALSPSKLYNCRPLLTNRTTRGGDLKGAAAFEAAHSARDEFHASASLSTEMVPMLCDTPAAKKDPNFSMDYHLIPNLLADQEGKHHMLNLLKSRQACPLIASLNHGTIRDRSEHDVTSPASTASSIIRRTSTSPASASDLDPDPDLDLGHSHTSDSIASSDLGVQSTSRRHLAASTGVQVVRRRALSYNKSFEVAPLGRTPLSSGDIRECSQRRPCSQFCCAPGQLAGFADFSDLYRTKSGCRLHSYSIQEAAQCLDAPEVGGARGTARQYNQAGSSSGMHWTGPHLVLIGDSMLRQLHLRLVSMARGKAASVDVGQPRNHTRYVLYADGSDYLDYGDPDEEDVLSHWVSTLPGGREAMPCSAGEPRAAAGHHHEPSKHNQYNQQVRQAGSSIRRKLLNPVGQGSQVRTLRAAEEGATGRTGNYTSCDDDSTNRSEVVIDVWFLWAPRFMDVIKAMSTLGRALEGTEAKAKEHVEASQGRNKEGHQGKFGSSEEKGCGEAGNGIDDSGAFKSQECQEGHLRGSGDGGHAIREPVVVVGVWFWHTRHSWSDSASQASWRAMLRTLSSSVAQPGPARSRSGGRFLDLQQHQDVGSAGELQSAGKSSLMTDDARESRLLRDITKQQGMTGSWVSHLVVLNTPTGRMTRAELLPHIEAMRSRNQELARWVTAQNHGLRNRAGNKQQGRGIRRVIKGVSPGSSGMAGQQRAGGTRKLSRDMGAIELRLQQALTHEVSRKQGSDQVTGTSGRRRVFFNNEERHKGADELIYNHDPILLIDFDALSVADGAPVGQIGNNWHYMCELRAVQEFMHPAQERQAGHAEVGEQVDMNELLEIEVEALKATYGYDVEVMDFEEHKQLCKIISVKIYPHTADDLSLRYVEVKLTFELPLGYPEEETASVQISQERGLGFQREAQLLQSLREEAATLLGDLVLGHLCEVAKDYLTKENYPAADCAFCLQTMATLTQGAQALRAREMDQSLHEDLNIISVQADSTKLPSSSLSSFSSAPTTIPVETTNQELLKLPCYHVFHRTCFEEWWVWRQQTWAEEETALIKHTGATSVSTILAKQLPPKEQFVESITWYIAGCPVCREPCPLDSLPAAVSGRLQVILCTEQRHLSSNGSAASPVKGKSDNLNRDRDNLEALPDRVLPSDTMAALVAVQERHKRLFEKQLKEGGIIGSQPRPGGPPESTTYEPAGLVTNEALNVLPGSCSPFERRGHAKGRHKHYSRRGRLHQHCPSVESNGAGQGTKAGTVHTQLT</sequence>
<feature type="compositionally biased region" description="Basic residues" evidence="1">
    <location>
        <begin position="1291"/>
        <end position="1308"/>
    </location>
</feature>
<dbReference type="Gene3D" id="3.30.40.10">
    <property type="entry name" value="Zinc/RING finger domain, C3HC4 (zinc finger)"/>
    <property type="match status" value="1"/>
</dbReference>
<dbReference type="Pfam" id="PF05773">
    <property type="entry name" value="RWD"/>
    <property type="match status" value="1"/>
</dbReference>
<dbReference type="SUPFAM" id="SSF57850">
    <property type="entry name" value="RING/U-box"/>
    <property type="match status" value="1"/>
</dbReference>
<feature type="region of interest" description="Disordered" evidence="1">
    <location>
        <begin position="479"/>
        <end position="508"/>
    </location>
</feature>
<feature type="region of interest" description="Disordered" evidence="1">
    <location>
        <begin position="187"/>
        <end position="242"/>
    </location>
</feature>
<evidence type="ECO:0000259" key="3">
    <source>
        <dbReference type="PROSITE" id="PS50908"/>
    </source>
</evidence>
<reference evidence="4 5" key="1">
    <citation type="submission" date="2017-08" db="EMBL/GenBank/DDBJ databases">
        <title>Acidophilic green algal genome provides insights into adaptation to an acidic environment.</title>
        <authorList>
            <person name="Hirooka S."/>
            <person name="Hirose Y."/>
            <person name="Kanesaki Y."/>
            <person name="Higuchi S."/>
            <person name="Fujiwara T."/>
            <person name="Onuma R."/>
            <person name="Era A."/>
            <person name="Ohbayashi R."/>
            <person name="Uzuka A."/>
            <person name="Nozaki H."/>
            <person name="Yoshikawa H."/>
            <person name="Miyagishima S.Y."/>
        </authorList>
    </citation>
    <scope>NUCLEOTIDE SEQUENCE [LARGE SCALE GENOMIC DNA]</scope>
    <source>
        <strain evidence="4 5">NIES-2499</strain>
    </source>
</reference>
<feature type="compositionally biased region" description="Polar residues" evidence="1">
    <location>
        <begin position="231"/>
        <end position="242"/>
    </location>
</feature>
<dbReference type="InterPro" id="IPR013083">
    <property type="entry name" value="Znf_RING/FYVE/PHD"/>
</dbReference>
<evidence type="ECO:0000313" key="5">
    <source>
        <dbReference type="Proteomes" id="UP000232323"/>
    </source>
</evidence>
<dbReference type="InterPro" id="IPR016135">
    <property type="entry name" value="UBQ-conjugating_enzyme/RWD"/>
</dbReference>
<feature type="chain" id="PRO_5012648413" description="RWD domain-containing protein" evidence="2">
    <location>
        <begin position="16"/>
        <end position="1332"/>
    </location>
</feature>
<comment type="caution">
    <text evidence="4">The sequence shown here is derived from an EMBL/GenBank/DDBJ whole genome shotgun (WGS) entry which is preliminary data.</text>
</comment>
<evidence type="ECO:0000256" key="1">
    <source>
        <dbReference type="SAM" id="MobiDB-lite"/>
    </source>
</evidence>
<feature type="region of interest" description="Disordered" evidence="1">
    <location>
        <begin position="768"/>
        <end position="787"/>
    </location>
</feature>
<feature type="region of interest" description="Disordered" evidence="1">
    <location>
        <begin position="547"/>
        <end position="587"/>
    </location>
</feature>
<dbReference type="Proteomes" id="UP000232323">
    <property type="component" value="Unassembled WGS sequence"/>
</dbReference>
<dbReference type="InterPro" id="IPR039133">
    <property type="entry name" value="RNF25"/>
</dbReference>
<feature type="signal peptide" evidence="2">
    <location>
        <begin position="1"/>
        <end position="15"/>
    </location>
</feature>
<keyword evidence="2" id="KW-0732">Signal</keyword>
<dbReference type="Gene3D" id="3.10.110.10">
    <property type="entry name" value="Ubiquitin Conjugating Enzyme"/>
    <property type="match status" value="1"/>
</dbReference>
<evidence type="ECO:0000256" key="2">
    <source>
        <dbReference type="SAM" id="SignalP"/>
    </source>
</evidence>
<dbReference type="SMART" id="SM00591">
    <property type="entry name" value="RWD"/>
    <property type="match status" value="1"/>
</dbReference>